<dbReference type="PANTHER" id="PTHR43300:SF10">
    <property type="entry name" value="2,3,4,5-TETRAHYDROPYRIDINE-2,6-DICARBOXYLATE N-ACETYLTRANSFERASE"/>
    <property type="match status" value="1"/>
</dbReference>
<dbReference type="Gene3D" id="1.10.166.10">
    <property type="entry name" value="Tetrahydrodipicolinate-N-succinyltransferase, N-terminal domain"/>
    <property type="match status" value="1"/>
</dbReference>
<keyword evidence="3 8" id="KW-0808">Transferase</keyword>
<evidence type="ECO:0000259" key="7">
    <source>
        <dbReference type="Pfam" id="PF14805"/>
    </source>
</evidence>
<feature type="domain" description="Tetrahydrodipicolinate-N-succinyltransferase chain A" evidence="7">
    <location>
        <begin position="10"/>
        <end position="62"/>
    </location>
</feature>
<name>S5DLJ5_9ACTN</name>
<dbReference type="PANTHER" id="PTHR43300">
    <property type="entry name" value="ACETYLTRANSFERASE"/>
    <property type="match status" value="1"/>
</dbReference>
<evidence type="ECO:0000256" key="6">
    <source>
        <dbReference type="ARBA" id="ARBA00023154"/>
    </source>
</evidence>
<dbReference type="GO" id="GO:0009085">
    <property type="term" value="P:lysine biosynthetic process"/>
    <property type="evidence" value="ECO:0007669"/>
    <property type="project" value="UniProtKB-KW"/>
</dbReference>
<dbReference type="NCBIfam" id="NF008808">
    <property type="entry name" value="PRK11830.1"/>
    <property type="match status" value="1"/>
</dbReference>
<dbReference type="Pfam" id="PF14602">
    <property type="entry name" value="Hexapep_2"/>
    <property type="match status" value="1"/>
</dbReference>
<dbReference type="PROSITE" id="PS00101">
    <property type="entry name" value="HEXAPEP_TRANSFERASES"/>
    <property type="match status" value="1"/>
</dbReference>
<evidence type="ECO:0000256" key="3">
    <source>
        <dbReference type="ARBA" id="ARBA00022679"/>
    </source>
</evidence>
<dbReference type="InterPro" id="IPR050179">
    <property type="entry name" value="Trans_hexapeptide_repeat"/>
</dbReference>
<dbReference type="SUPFAM" id="SSF51161">
    <property type="entry name" value="Trimeric LpxA-like enzymes"/>
    <property type="match status" value="1"/>
</dbReference>
<keyword evidence="4" id="KW-0677">Repeat</keyword>
<evidence type="ECO:0000256" key="2">
    <source>
        <dbReference type="ARBA" id="ARBA00022605"/>
    </source>
</evidence>
<dbReference type="InterPro" id="IPR001451">
    <property type="entry name" value="Hexapep"/>
</dbReference>
<keyword evidence="6" id="KW-0457">Lysine biosynthesis</keyword>
<keyword evidence="2" id="KW-0028">Amino-acid biosynthesis</keyword>
<dbReference type="InterPro" id="IPR023180">
    <property type="entry name" value="THP_succinylTrfase_dom1"/>
</dbReference>
<evidence type="ECO:0000256" key="1">
    <source>
        <dbReference type="ARBA" id="ARBA00007274"/>
    </source>
</evidence>
<dbReference type="Gene3D" id="2.160.10.10">
    <property type="entry name" value="Hexapeptide repeat proteins"/>
    <property type="match status" value="1"/>
</dbReference>
<keyword evidence="5" id="KW-0220">Diaminopimelate biosynthesis</keyword>
<sequence>MDNFKTLIEQIDIENVSAEDISVIENVINLLDTGKIRVAEPLGDDWVVNEWVKTAILYYFSIKNLEIISSGEMEYYDKIEPKKNYEELKIRVVPPGVVRYGGFCEPGVVVMPGFVNIGAYVGSGTMVDTWATVGSCAQIGKNVHLSGGVGIGGVLEPPSAMPVIIEDGAFIGSRSIIVEGVKIQKGAVIGANVTITASTPIIDVTGPEPKEYKGIVPENSVVIPGTRPKTFPSGEFNTMCALIIGKRKESTNEKTSLNDALRTFGVQV</sequence>
<evidence type="ECO:0000256" key="5">
    <source>
        <dbReference type="ARBA" id="ARBA00022915"/>
    </source>
</evidence>
<dbReference type="Pfam" id="PF14805">
    <property type="entry name" value="THDPS_N_2"/>
    <property type="match status" value="1"/>
</dbReference>
<comment type="similarity">
    <text evidence="1">Belongs to the transferase hexapeptide repeat family.</text>
</comment>
<dbReference type="InterPro" id="IPR037133">
    <property type="entry name" value="THP_succinylTrfase_N_sf"/>
</dbReference>
<dbReference type="GO" id="GO:0019877">
    <property type="term" value="P:diaminopimelate biosynthetic process"/>
    <property type="evidence" value="ECO:0007669"/>
    <property type="project" value="UniProtKB-KW"/>
</dbReference>
<evidence type="ECO:0000256" key="4">
    <source>
        <dbReference type="ARBA" id="ARBA00022737"/>
    </source>
</evidence>
<dbReference type="AlphaFoldDB" id="S5DLJ5"/>
<reference evidence="8" key="1">
    <citation type="journal article" date="2013" name="Sci. Rep.">
        <title>Metagenomics uncovers a new group of low GC and ultra-small marine Actinobacteria.</title>
        <authorList>
            <person name="Ghai R."/>
            <person name="Mizuno C.M."/>
            <person name="Picazo A."/>
            <person name="Camacho A."/>
            <person name="Rodriguez-Valera F."/>
        </authorList>
    </citation>
    <scope>NUCLEOTIDE SEQUENCE</scope>
</reference>
<dbReference type="GO" id="GO:0016740">
    <property type="term" value="F:transferase activity"/>
    <property type="evidence" value="ECO:0007669"/>
    <property type="project" value="UniProtKB-KW"/>
</dbReference>
<organism evidence="8">
    <name type="scientific">Candidatus Actinomarina minuta</name>
    <dbReference type="NCBI Taxonomy" id="1389454"/>
    <lineage>
        <taxon>Bacteria</taxon>
        <taxon>Bacillati</taxon>
        <taxon>Actinomycetota</taxon>
        <taxon>Actinomycetes</taxon>
        <taxon>Candidatus Actinomarinidae</taxon>
        <taxon>Candidatus Actinomarinales</taxon>
        <taxon>Candidatus Actinomarineae</taxon>
        <taxon>Candidatus Actinomarinaceae</taxon>
        <taxon>Candidatus Actinomarina</taxon>
    </lineage>
</organism>
<dbReference type="InterPro" id="IPR018357">
    <property type="entry name" value="Hexapep_transf_CS"/>
</dbReference>
<dbReference type="CDD" id="cd03350">
    <property type="entry name" value="LbH_THP_succinylT"/>
    <property type="match status" value="1"/>
</dbReference>
<protein>
    <submittedName>
        <fullName evidence="8">Tetrahydrodipicolinate N-succinyltransferase</fullName>
    </submittedName>
</protein>
<dbReference type="EMBL" id="KC811141">
    <property type="protein sequence ID" value="AGQ19734.1"/>
    <property type="molecule type" value="Genomic_DNA"/>
</dbReference>
<accession>S5DLJ5</accession>
<evidence type="ECO:0000313" key="8">
    <source>
        <dbReference type="EMBL" id="AGQ19734.1"/>
    </source>
</evidence>
<proteinExistence type="inferred from homology"/>
<dbReference type="InterPro" id="IPR011004">
    <property type="entry name" value="Trimer_LpxA-like_sf"/>
</dbReference>